<dbReference type="AlphaFoldDB" id="A0A8T1GRN5"/>
<gene>
    <name evidence="1" type="ORF">PC117_g4382</name>
    <name evidence="2" type="ORF">PC118_g551</name>
    <name evidence="3" type="ORF">PC129_g5500</name>
</gene>
<name>A0A8T1GRN5_9STRA</name>
<accession>A0A8T1GRN5</accession>
<reference evidence="2" key="1">
    <citation type="submission" date="2018-10" db="EMBL/GenBank/DDBJ databases">
        <title>Effector identification in a new, highly contiguous assembly of the strawberry crown rot pathogen Phytophthora cactorum.</title>
        <authorList>
            <person name="Armitage A.D."/>
            <person name="Nellist C.F."/>
            <person name="Bates H."/>
            <person name="Vickerstaff R.J."/>
            <person name="Harrison R.J."/>
        </authorList>
    </citation>
    <scope>NUCLEOTIDE SEQUENCE</scope>
    <source>
        <strain evidence="1">4040</strain>
        <strain evidence="2">P415</strain>
        <strain evidence="3">P421</strain>
    </source>
</reference>
<evidence type="ECO:0000313" key="2">
    <source>
        <dbReference type="EMBL" id="KAG2999813.1"/>
    </source>
</evidence>
<dbReference type="Proteomes" id="UP000697107">
    <property type="component" value="Unassembled WGS sequence"/>
</dbReference>
<dbReference type="EMBL" id="RCMK01000069">
    <property type="protein sequence ID" value="KAG2950495.1"/>
    <property type="molecule type" value="Genomic_DNA"/>
</dbReference>
<dbReference type="EMBL" id="RCML01000006">
    <property type="protein sequence ID" value="KAG2999813.1"/>
    <property type="molecule type" value="Genomic_DNA"/>
</dbReference>
<dbReference type="EMBL" id="RCMV01000132">
    <property type="protein sequence ID" value="KAG3223834.1"/>
    <property type="molecule type" value="Genomic_DNA"/>
</dbReference>
<protein>
    <submittedName>
        <fullName evidence="2">Uncharacterized protein</fullName>
    </submittedName>
</protein>
<dbReference type="Proteomes" id="UP000736787">
    <property type="component" value="Unassembled WGS sequence"/>
</dbReference>
<organism evidence="2 4">
    <name type="scientific">Phytophthora cactorum</name>
    <dbReference type="NCBI Taxonomy" id="29920"/>
    <lineage>
        <taxon>Eukaryota</taxon>
        <taxon>Sar</taxon>
        <taxon>Stramenopiles</taxon>
        <taxon>Oomycota</taxon>
        <taxon>Peronosporomycetes</taxon>
        <taxon>Peronosporales</taxon>
        <taxon>Peronosporaceae</taxon>
        <taxon>Phytophthora</taxon>
    </lineage>
</organism>
<dbReference type="Proteomes" id="UP000760860">
    <property type="component" value="Unassembled WGS sequence"/>
</dbReference>
<evidence type="ECO:0000313" key="1">
    <source>
        <dbReference type="EMBL" id="KAG2950495.1"/>
    </source>
</evidence>
<evidence type="ECO:0000313" key="3">
    <source>
        <dbReference type="EMBL" id="KAG3223834.1"/>
    </source>
</evidence>
<evidence type="ECO:0000313" key="4">
    <source>
        <dbReference type="Proteomes" id="UP000697107"/>
    </source>
</evidence>
<sequence length="98" mass="10369">MSSRSVHPFLCPVSGALILLQARKDLSANIPAALYTSRQERLVCILTEDVFGSIKRATIHTGKGPAGLARAPCAQDGLNTRTALVRMLSQSSSTVAGF</sequence>
<comment type="caution">
    <text evidence="2">The sequence shown here is derived from an EMBL/GenBank/DDBJ whole genome shotgun (WGS) entry which is preliminary data.</text>
</comment>
<proteinExistence type="predicted"/>